<dbReference type="AlphaFoldDB" id="A0A914DZY5"/>
<proteinExistence type="predicted"/>
<reference evidence="3" key="1">
    <citation type="submission" date="2022-11" db="UniProtKB">
        <authorList>
            <consortium name="WormBaseParasite"/>
        </authorList>
    </citation>
    <scope>IDENTIFICATION</scope>
</reference>
<protein>
    <submittedName>
        <fullName evidence="3">Uncharacterized protein</fullName>
    </submittedName>
</protein>
<evidence type="ECO:0000313" key="2">
    <source>
        <dbReference type="Proteomes" id="UP000887540"/>
    </source>
</evidence>
<organism evidence="2 3">
    <name type="scientific">Acrobeloides nanus</name>
    <dbReference type="NCBI Taxonomy" id="290746"/>
    <lineage>
        <taxon>Eukaryota</taxon>
        <taxon>Metazoa</taxon>
        <taxon>Ecdysozoa</taxon>
        <taxon>Nematoda</taxon>
        <taxon>Chromadorea</taxon>
        <taxon>Rhabditida</taxon>
        <taxon>Tylenchina</taxon>
        <taxon>Cephalobomorpha</taxon>
        <taxon>Cephaloboidea</taxon>
        <taxon>Cephalobidae</taxon>
        <taxon>Acrobeloides</taxon>
    </lineage>
</organism>
<sequence>MTRPNFSQYAINLMDIIILLDANPDVNVHRAILVCQDYNYYKFKCIPKCVSKTTTTSTTSTTSTTTSTTSTTTTSTSTTTSTTTTTPTTTTTTPATTTTTTTPTTTTTSTTTTTTTTPSPCVLDCPTLCLANGCQGGQCQNNGQFCVCNFCSATATTCDATTCTTTCTNINCPIGQCQGAATANNCQCQQCFGLRFFDVLYRRINSVFHQNQECTCPANTANIYIALGTPTILHEENRAPAASCTTCKPTGVQQCFNSGGMTGNPQDFSFAAGYGISIPFCERFCACTENDICFIPVNEVESFRIAPFCNNGKCCNNIFFMSNDDDAGLMTEDGTEMFTTAGQRDPNTGSYLPFTCDGSVAYPEIISVGCGGCQQIRDAKCTGIPV</sequence>
<accession>A0A914DZY5</accession>
<dbReference type="WBParaSite" id="ACRNAN_scaffold4599.g18562.t1">
    <property type="protein sequence ID" value="ACRNAN_scaffold4599.g18562.t1"/>
    <property type="gene ID" value="ACRNAN_scaffold4599.g18562"/>
</dbReference>
<feature type="region of interest" description="Disordered" evidence="1">
    <location>
        <begin position="53"/>
        <end position="118"/>
    </location>
</feature>
<keyword evidence="2" id="KW-1185">Reference proteome</keyword>
<evidence type="ECO:0000256" key="1">
    <source>
        <dbReference type="SAM" id="MobiDB-lite"/>
    </source>
</evidence>
<dbReference type="Proteomes" id="UP000887540">
    <property type="component" value="Unplaced"/>
</dbReference>
<evidence type="ECO:0000313" key="3">
    <source>
        <dbReference type="WBParaSite" id="ACRNAN_scaffold4599.g18562.t1"/>
    </source>
</evidence>
<name>A0A914DZY5_9BILA</name>